<dbReference type="Gene3D" id="3.40.50.300">
    <property type="entry name" value="P-loop containing nucleotide triphosphate hydrolases"/>
    <property type="match status" value="2"/>
</dbReference>
<feature type="domain" description="ABC transporter" evidence="11">
    <location>
        <begin position="1042"/>
        <end position="1282"/>
    </location>
</feature>
<gene>
    <name evidence="13" type="ORF">K437DRAFT_223331</name>
</gene>
<dbReference type="Pfam" id="PF00005">
    <property type="entry name" value="ABC_tran"/>
    <property type="match status" value="2"/>
</dbReference>
<feature type="transmembrane region" description="Helical" evidence="10">
    <location>
        <begin position="979"/>
        <end position="999"/>
    </location>
</feature>
<feature type="transmembrane region" description="Helical" evidence="10">
    <location>
        <begin position="864"/>
        <end position="885"/>
    </location>
</feature>
<evidence type="ECO:0000256" key="10">
    <source>
        <dbReference type="SAM" id="Phobius"/>
    </source>
</evidence>
<evidence type="ECO:0000256" key="4">
    <source>
        <dbReference type="ARBA" id="ARBA00022692"/>
    </source>
</evidence>
<dbReference type="GO" id="GO:0005524">
    <property type="term" value="F:ATP binding"/>
    <property type="evidence" value="ECO:0007669"/>
    <property type="project" value="UniProtKB-KW"/>
</dbReference>
<feature type="transmembrane region" description="Helical" evidence="10">
    <location>
        <begin position="702"/>
        <end position="724"/>
    </location>
</feature>
<dbReference type="GO" id="GO:0016887">
    <property type="term" value="F:ATP hydrolysis activity"/>
    <property type="evidence" value="ECO:0007669"/>
    <property type="project" value="InterPro"/>
</dbReference>
<dbReference type="InterPro" id="IPR011527">
    <property type="entry name" value="ABC1_TM_dom"/>
</dbReference>
<feature type="domain" description="ABC transporter" evidence="11">
    <location>
        <begin position="367"/>
        <end position="612"/>
    </location>
</feature>
<evidence type="ECO:0000313" key="14">
    <source>
        <dbReference type="Proteomes" id="UP000027361"/>
    </source>
</evidence>
<dbReference type="GO" id="GO:0015421">
    <property type="term" value="F:ABC-type oligopeptide transporter activity"/>
    <property type="evidence" value="ECO:0007669"/>
    <property type="project" value="TreeGrafter"/>
</dbReference>
<dbReference type="CDD" id="cd18578">
    <property type="entry name" value="ABC_6TM_Pgp_ABCB1_D2_like"/>
    <property type="match status" value="1"/>
</dbReference>
<dbReference type="FunFam" id="3.40.50.300:FF:000205">
    <property type="entry name" value="ABC transporter B family member 4"/>
    <property type="match status" value="2"/>
</dbReference>
<keyword evidence="5" id="KW-0547">Nucleotide-binding</keyword>
<dbReference type="GeneID" id="25262419"/>
<dbReference type="SUPFAM" id="SSF52540">
    <property type="entry name" value="P-loop containing nucleoside triphosphate hydrolases"/>
    <property type="match status" value="2"/>
</dbReference>
<evidence type="ECO:0000259" key="11">
    <source>
        <dbReference type="PROSITE" id="PS50893"/>
    </source>
</evidence>
<dbReference type="OMA" id="GFGQEEQ"/>
<keyword evidence="4 10" id="KW-0812">Transmembrane</keyword>
<feature type="transmembrane region" description="Helical" evidence="10">
    <location>
        <begin position="835"/>
        <end position="858"/>
    </location>
</feature>
<dbReference type="Proteomes" id="UP000027361">
    <property type="component" value="Unassembled WGS sequence"/>
</dbReference>
<feature type="compositionally biased region" description="Basic and acidic residues" evidence="9">
    <location>
        <begin position="640"/>
        <end position="656"/>
    </location>
</feature>
<dbReference type="InterPro" id="IPR036640">
    <property type="entry name" value="ABC1_TM_sf"/>
</dbReference>
<keyword evidence="14" id="KW-1185">Reference proteome</keyword>
<dbReference type="OrthoDB" id="6500128at2759"/>
<proteinExistence type="inferred from homology"/>
<comment type="similarity">
    <text evidence="2">Belongs to the ABC transporter superfamily. ABCB family. Multidrug resistance exporter (TC 3.A.1.201) subfamily.</text>
</comment>
<dbReference type="CDD" id="cd18577">
    <property type="entry name" value="ABC_6TM_Pgp_ABCB1_D1_like"/>
    <property type="match status" value="1"/>
</dbReference>
<dbReference type="InterPro" id="IPR003593">
    <property type="entry name" value="AAA+_ATPase"/>
</dbReference>
<dbReference type="InterPro" id="IPR039421">
    <property type="entry name" value="Type_1_exporter"/>
</dbReference>
<reference evidence="13 14" key="1">
    <citation type="submission" date="2014-05" db="EMBL/GenBank/DDBJ databases">
        <title>Draft genome sequence of a rare smut relative, Tilletiaria anomala UBC 951.</title>
        <authorList>
            <consortium name="DOE Joint Genome Institute"/>
            <person name="Toome M."/>
            <person name="Kuo A."/>
            <person name="Henrissat B."/>
            <person name="Lipzen A."/>
            <person name="Tritt A."/>
            <person name="Yoshinaga Y."/>
            <person name="Zane M."/>
            <person name="Barry K."/>
            <person name="Grigoriev I.V."/>
            <person name="Spatafora J.W."/>
            <person name="Aimea M.C."/>
        </authorList>
    </citation>
    <scope>NUCLEOTIDE SEQUENCE [LARGE SCALE GENOMIC DNA]</scope>
    <source>
        <strain evidence="13 14">UBC 951</strain>
    </source>
</reference>
<feature type="transmembrane region" description="Helical" evidence="10">
    <location>
        <begin position="942"/>
        <end position="967"/>
    </location>
</feature>
<evidence type="ECO:0000256" key="8">
    <source>
        <dbReference type="ARBA" id="ARBA00023136"/>
    </source>
</evidence>
<evidence type="ECO:0000256" key="1">
    <source>
        <dbReference type="ARBA" id="ARBA00004141"/>
    </source>
</evidence>
<dbReference type="STRING" id="1037660.A0A066VZ34"/>
<dbReference type="Pfam" id="PF00664">
    <property type="entry name" value="ABC_membrane"/>
    <property type="match status" value="2"/>
</dbReference>
<dbReference type="PROSITE" id="PS50929">
    <property type="entry name" value="ABC_TM1F"/>
    <property type="match status" value="2"/>
</dbReference>
<feature type="region of interest" description="Disordered" evidence="9">
    <location>
        <begin position="637"/>
        <end position="656"/>
    </location>
</feature>
<feature type="transmembrane region" description="Helical" evidence="10">
    <location>
        <begin position="190"/>
        <end position="211"/>
    </location>
</feature>
<keyword evidence="8 10" id="KW-0472">Membrane</keyword>
<evidence type="ECO:0000256" key="9">
    <source>
        <dbReference type="SAM" id="MobiDB-lite"/>
    </source>
</evidence>
<sequence length="1291" mass="140837">MQDKRDDGDETQPNKASLRDLFRFATKWELLVNFVGLIAATAAGVAQPLMTVVFGNLTTSFLAFANESGAGPAAYDAAKREIRHAVNHDALLLLSIGAGMMVMTWIYQASWVYTGEEVTRRIRIAYLRSVLRQNIAYFDELGPGEVTTRIQSDIQLIQEGISDKIPMSVMYISTFVAGFVVAYVRNARLAGVITVIVPLIIVTGAVMNVFITRWQQAELEHISRAATLAEEVLSTVRTAKAFGVEQRLVDLYDRSNAGATRLGVKKAIGQGIGLGMFFFVIYSAYALAFFYGSELIAKGELQSGVVMTCIFSILIGAFGMAMLAPNLQALSYALGAGGKVFETIDRIPPIDSSSKDGLRPSTCDGDIDLEHVSFRYPARQDIPILQDYSLRIPRGKTTALVGASGSGKSTIVSLVERFYDPDVGCVRLDGHDLRDLNLTWLRAQMGYVSQEPVLFASTIRENIEYGLTNTAFEKLDKEKKFEMVVEAAKIANAHNFITQLPEGYETNVGERGFLLSGGQKQRCCIARAVVKNPKILLLDEATSALDSESEGIVQAALDRAAEGRTTIVIAHRLSTIKNADNIVVMGKGVILEAGTHDKLLNNENGPYFNLVNAQRIRAKASSKDRAQQEEEQLLLKRQKSMAENKVEKPAGLDRTKSNKSISSLILRQQRGSNDLEAQNKPQPPMRSIYYLLYRLALVNKEYIWSLYVPGFIASIAAGCAYPAFSILFGRSLQNFSVCPVRDDGIPCPEPFRSHMRHEANLNALYFFVVAILSTIAVAIQTHNLMLASSILMERLRRLSLSAFLRADVAFFDEDDHASGSLTSSLADNSQKVNGLVGVTLGTIIQSIATLICGFIIALAYGWKLALVCIACVPATLSAGIMRLRLVVLKDAKIKKAHEKAAQKACESAANIRTVASLTREDDSLRVYSEELKWPARVVRKTAFLGNILFAVSQGLAFWVIALGFWYGSHLLIDGELSSGAFFTVLTSVVFGSIQAGNVFSFVPDISNAKTAANDSVTLIDMRPEIDSESTEGKVLDDISGNVRFENVHFRYPTRSAVAVLRGLDLDMRAGGFYALVGGSGCGKSTTIQLVERFYDPLAGRICIDGHDISDLNLKAMRRHIALVSQEPTLYDGTIAFNLSLGAFEDADKVTEAQLRKAAAEANILQFIDSLPGGFQTNVGAKGAQLSGGQRQRLAIARALVRDPKILLLDEATSALDSESEKVVQDALDKAAKGRTTIAIAHRLSSISKADQIFVLKDGIVAEKGDHASLMALNGIYSELVNLQELQREAAE</sequence>
<protein>
    <submittedName>
        <fullName evidence="13">p-loop containing nucleoside triphosphate hydrolase protein</fullName>
    </submittedName>
</protein>
<dbReference type="InterPro" id="IPR027417">
    <property type="entry name" value="P-loop_NTPase"/>
</dbReference>
<dbReference type="PROSITE" id="PS50893">
    <property type="entry name" value="ABC_TRANSPORTER_2"/>
    <property type="match status" value="2"/>
</dbReference>
<feature type="transmembrane region" description="Helical" evidence="10">
    <location>
        <begin position="165"/>
        <end position="184"/>
    </location>
</feature>
<feature type="transmembrane region" description="Helical" evidence="10">
    <location>
        <begin position="304"/>
        <end position="324"/>
    </location>
</feature>
<feature type="transmembrane region" description="Helical" evidence="10">
    <location>
        <begin position="763"/>
        <end position="787"/>
    </location>
</feature>
<dbReference type="SUPFAM" id="SSF90123">
    <property type="entry name" value="ABC transporter transmembrane region"/>
    <property type="match status" value="2"/>
</dbReference>
<keyword evidence="7 10" id="KW-1133">Transmembrane helix</keyword>
<keyword evidence="6" id="KW-0067">ATP-binding</keyword>
<evidence type="ECO:0000259" key="12">
    <source>
        <dbReference type="PROSITE" id="PS50929"/>
    </source>
</evidence>
<dbReference type="PROSITE" id="PS00211">
    <property type="entry name" value="ABC_TRANSPORTER_1"/>
    <property type="match status" value="1"/>
</dbReference>
<dbReference type="EMBL" id="JMSN01000032">
    <property type="protein sequence ID" value="KDN46982.1"/>
    <property type="molecule type" value="Genomic_DNA"/>
</dbReference>
<dbReference type="FunFam" id="1.20.1560.10:FF:000102">
    <property type="entry name" value="ABC multidrug transporter Mdr1"/>
    <property type="match status" value="1"/>
</dbReference>
<feature type="transmembrane region" description="Helical" evidence="10">
    <location>
        <begin position="90"/>
        <end position="113"/>
    </location>
</feature>
<evidence type="ECO:0000256" key="7">
    <source>
        <dbReference type="ARBA" id="ARBA00022989"/>
    </source>
</evidence>
<dbReference type="CDD" id="cd03249">
    <property type="entry name" value="ABC_MTABC3_MDL1_MDL2"/>
    <property type="match status" value="2"/>
</dbReference>
<organism evidence="13 14">
    <name type="scientific">Tilletiaria anomala (strain ATCC 24038 / CBS 436.72 / UBC 951)</name>
    <dbReference type="NCBI Taxonomy" id="1037660"/>
    <lineage>
        <taxon>Eukaryota</taxon>
        <taxon>Fungi</taxon>
        <taxon>Dikarya</taxon>
        <taxon>Basidiomycota</taxon>
        <taxon>Ustilaginomycotina</taxon>
        <taxon>Exobasidiomycetes</taxon>
        <taxon>Georgefischeriales</taxon>
        <taxon>Tilletiariaceae</taxon>
        <taxon>Tilletiaria</taxon>
    </lineage>
</organism>
<dbReference type="GO" id="GO:0005743">
    <property type="term" value="C:mitochondrial inner membrane"/>
    <property type="evidence" value="ECO:0007669"/>
    <property type="project" value="TreeGrafter"/>
</dbReference>
<dbReference type="FunCoup" id="A0A066VZ34">
    <property type="interactions" value="11"/>
</dbReference>
<comment type="subcellular location">
    <subcellularLocation>
        <location evidence="1">Membrane</location>
        <topology evidence="1">Multi-pass membrane protein</topology>
    </subcellularLocation>
</comment>
<feature type="transmembrane region" description="Helical" evidence="10">
    <location>
        <begin position="271"/>
        <end position="292"/>
    </location>
</feature>
<name>A0A066VZ34_TILAU</name>
<dbReference type="InterPro" id="IPR017871">
    <property type="entry name" value="ABC_transporter-like_CS"/>
</dbReference>
<feature type="domain" description="ABC transmembrane type-1" evidence="12">
    <location>
        <begin position="34"/>
        <end position="330"/>
    </location>
</feature>
<dbReference type="GO" id="GO:0090374">
    <property type="term" value="P:oligopeptide export from mitochondrion"/>
    <property type="evidence" value="ECO:0007669"/>
    <property type="project" value="TreeGrafter"/>
</dbReference>
<dbReference type="Gene3D" id="1.20.1560.10">
    <property type="entry name" value="ABC transporter type 1, transmembrane domain"/>
    <property type="match status" value="1"/>
</dbReference>
<keyword evidence="13" id="KW-0378">Hydrolase</keyword>
<evidence type="ECO:0000256" key="5">
    <source>
        <dbReference type="ARBA" id="ARBA00022741"/>
    </source>
</evidence>
<evidence type="ECO:0000313" key="13">
    <source>
        <dbReference type="EMBL" id="KDN46982.1"/>
    </source>
</evidence>
<dbReference type="SMART" id="SM00382">
    <property type="entry name" value="AAA"/>
    <property type="match status" value="2"/>
</dbReference>
<feature type="domain" description="ABC transmembrane type-1" evidence="12">
    <location>
        <begin position="710"/>
        <end position="1007"/>
    </location>
</feature>
<dbReference type="InterPro" id="IPR003439">
    <property type="entry name" value="ABC_transporter-like_ATP-bd"/>
</dbReference>
<dbReference type="PANTHER" id="PTHR43394">
    <property type="entry name" value="ATP-DEPENDENT PERMEASE MDL1, MITOCHONDRIAL"/>
    <property type="match status" value="1"/>
</dbReference>
<dbReference type="HOGENOM" id="CLU_000604_17_2_1"/>
<evidence type="ECO:0000256" key="2">
    <source>
        <dbReference type="ARBA" id="ARBA00007577"/>
    </source>
</evidence>
<dbReference type="RefSeq" id="XP_013243718.1">
    <property type="nucleotide sequence ID" value="XM_013388264.1"/>
</dbReference>
<dbReference type="PANTHER" id="PTHR43394:SF27">
    <property type="entry name" value="ATP-DEPENDENT TRANSLOCASE ABCB1-LIKE"/>
    <property type="match status" value="1"/>
</dbReference>
<evidence type="ECO:0000256" key="6">
    <source>
        <dbReference type="ARBA" id="ARBA00022840"/>
    </source>
</evidence>
<accession>A0A066VZ34</accession>
<feature type="transmembrane region" description="Helical" evidence="10">
    <location>
        <begin position="30"/>
        <end position="54"/>
    </location>
</feature>
<keyword evidence="3" id="KW-0813">Transport</keyword>
<comment type="caution">
    <text evidence="13">The sequence shown here is derived from an EMBL/GenBank/DDBJ whole genome shotgun (WGS) entry which is preliminary data.</text>
</comment>
<evidence type="ECO:0000256" key="3">
    <source>
        <dbReference type="ARBA" id="ARBA00022448"/>
    </source>
</evidence>
<dbReference type="InParanoid" id="A0A066VZ34"/>